<keyword evidence="1" id="KW-0472">Membrane</keyword>
<keyword evidence="1" id="KW-1133">Transmembrane helix</keyword>
<sequence length="71" mass="8128">VLVTMTEAEYHHDMVVLVNGSSIAFECQLLVLLNIQAVMIRISEVIIFGYAIFLDIYFFAKYLINADSFHL</sequence>
<comment type="caution">
    <text evidence="2">The sequence shown here is derived from an EMBL/GenBank/DDBJ whole genome shotgun (WGS) entry which is preliminary data.</text>
</comment>
<protein>
    <submittedName>
        <fullName evidence="2">Uncharacterized protein</fullName>
    </submittedName>
</protein>
<name>A0A397UPH1_9GLOM</name>
<feature type="transmembrane region" description="Helical" evidence="1">
    <location>
        <begin position="14"/>
        <end position="33"/>
    </location>
</feature>
<feature type="non-terminal residue" evidence="2">
    <location>
        <position position="1"/>
    </location>
</feature>
<dbReference type="Proteomes" id="UP000266673">
    <property type="component" value="Unassembled WGS sequence"/>
</dbReference>
<proteinExistence type="predicted"/>
<keyword evidence="3" id="KW-1185">Reference proteome</keyword>
<evidence type="ECO:0000313" key="3">
    <source>
        <dbReference type="Proteomes" id="UP000266673"/>
    </source>
</evidence>
<dbReference type="AlphaFoldDB" id="A0A397UPH1"/>
<dbReference type="EMBL" id="QKWP01001133">
    <property type="protein sequence ID" value="RIB11431.1"/>
    <property type="molecule type" value="Genomic_DNA"/>
</dbReference>
<organism evidence="2 3">
    <name type="scientific">Gigaspora rosea</name>
    <dbReference type="NCBI Taxonomy" id="44941"/>
    <lineage>
        <taxon>Eukaryota</taxon>
        <taxon>Fungi</taxon>
        <taxon>Fungi incertae sedis</taxon>
        <taxon>Mucoromycota</taxon>
        <taxon>Glomeromycotina</taxon>
        <taxon>Glomeromycetes</taxon>
        <taxon>Diversisporales</taxon>
        <taxon>Gigasporaceae</taxon>
        <taxon>Gigaspora</taxon>
    </lineage>
</organism>
<keyword evidence="1" id="KW-0812">Transmembrane</keyword>
<reference evidence="2 3" key="1">
    <citation type="submission" date="2018-06" db="EMBL/GenBank/DDBJ databases">
        <title>Comparative genomics reveals the genomic features of Rhizophagus irregularis, R. cerebriforme, R. diaphanum and Gigaspora rosea, and their symbiotic lifestyle signature.</title>
        <authorList>
            <person name="Morin E."/>
            <person name="San Clemente H."/>
            <person name="Chen E.C.H."/>
            <person name="De La Providencia I."/>
            <person name="Hainaut M."/>
            <person name="Kuo A."/>
            <person name="Kohler A."/>
            <person name="Murat C."/>
            <person name="Tang N."/>
            <person name="Roy S."/>
            <person name="Loubradou J."/>
            <person name="Henrissat B."/>
            <person name="Grigoriev I.V."/>
            <person name="Corradi N."/>
            <person name="Roux C."/>
            <person name="Martin F.M."/>
        </authorList>
    </citation>
    <scope>NUCLEOTIDE SEQUENCE [LARGE SCALE GENOMIC DNA]</scope>
    <source>
        <strain evidence="2 3">DAOM 194757</strain>
    </source>
</reference>
<evidence type="ECO:0000256" key="1">
    <source>
        <dbReference type="SAM" id="Phobius"/>
    </source>
</evidence>
<gene>
    <name evidence="2" type="ORF">C2G38_2103599</name>
</gene>
<feature type="transmembrane region" description="Helical" evidence="1">
    <location>
        <begin position="45"/>
        <end position="64"/>
    </location>
</feature>
<evidence type="ECO:0000313" key="2">
    <source>
        <dbReference type="EMBL" id="RIB11431.1"/>
    </source>
</evidence>
<accession>A0A397UPH1</accession>